<keyword evidence="3" id="KW-1185">Reference proteome</keyword>
<proteinExistence type="predicted"/>
<reference evidence="3" key="1">
    <citation type="journal article" date="2002" name="Science">
        <title>The draft genome of Ciona intestinalis: insights into chordate and vertebrate origins.</title>
        <authorList>
            <person name="Dehal P."/>
            <person name="Satou Y."/>
            <person name="Campbell R.K."/>
            <person name="Chapman J."/>
            <person name="Degnan B."/>
            <person name="De Tomaso A."/>
            <person name="Davidson B."/>
            <person name="Di Gregorio A."/>
            <person name="Gelpke M."/>
            <person name="Goodstein D.M."/>
            <person name="Harafuji N."/>
            <person name="Hastings K.E."/>
            <person name="Ho I."/>
            <person name="Hotta K."/>
            <person name="Huang W."/>
            <person name="Kawashima T."/>
            <person name="Lemaire P."/>
            <person name="Martinez D."/>
            <person name="Meinertzhagen I.A."/>
            <person name="Necula S."/>
            <person name="Nonaka M."/>
            <person name="Putnam N."/>
            <person name="Rash S."/>
            <person name="Saiga H."/>
            <person name="Satake M."/>
            <person name="Terry A."/>
            <person name="Yamada L."/>
            <person name="Wang H.G."/>
            <person name="Awazu S."/>
            <person name="Azumi K."/>
            <person name="Boore J."/>
            <person name="Branno M."/>
            <person name="Chin-Bow S."/>
            <person name="DeSantis R."/>
            <person name="Doyle S."/>
            <person name="Francino P."/>
            <person name="Keys D.N."/>
            <person name="Haga S."/>
            <person name="Hayashi H."/>
            <person name="Hino K."/>
            <person name="Imai K.S."/>
            <person name="Inaba K."/>
            <person name="Kano S."/>
            <person name="Kobayashi K."/>
            <person name="Kobayashi M."/>
            <person name="Lee B.I."/>
            <person name="Makabe K.W."/>
            <person name="Manohar C."/>
            <person name="Matassi G."/>
            <person name="Medina M."/>
            <person name="Mochizuki Y."/>
            <person name="Mount S."/>
            <person name="Morishita T."/>
            <person name="Miura S."/>
            <person name="Nakayama A."/>
            <person name="Nishizaka S."/>
            <person name="Nomoto H."/>
            <person name="Ohta F."/>
            <person name="Oishi K."/>
            <person name="Rigoutsos I."/>
            <person name="Sano M."/>
            <person name="Sasaki A."/>
            <person name="Sasakura Y."/>
            <person name="Shoguchi E."/>
            <person name="Shin-i T."/>
            <person name="Spagnuolo A."/>
            <person name="Stainier D."/>
            <person name="Suzuki M.M."/>
            <person name="Tassy O."/>
            <person name="Takatori N."/>
            <person name="Tokuoka M."/>
            <person name="Yagi K."/>
            <person name="Yoshizaki F."/>
            <person name="Wada S."/>
            <person name="Zhang C."/>
            <person name="Hyatt P.D."/>
            <person name="Larimer F."/>
            <person name="Detter C."/>
            <person name="Doggett N."/>
            <person name="Glavina T."/>
            <person name="Hawkins T."/>
            <person name="Richardson P."/>
            <person name="Lucas S."/>
            <person name="Kohara Y."/>
            <person name="Levine M."/>
            <person name="Satoh N."/>
            <person name="Rokhsar D.S."/>
        </authorList>
    </citation>
    <scope>NUCLEOTIDE SEQUENCE [LARGE SCALE GENOMIC DNA]</scope>
</reference>
<evidence type="ECO:0000313" key="3">
    <source>
        <dbReference type="Proteomes" id="UP000008144"/>
    </source>
</evidence>
<name>F6SPE4_CIOIN</name>
<evidence type="ECO:0000256" key="1">
    <source>
        <dbReference type="SAM" id="MobiDB-lite"/>
    </source>
</evidence>
<dbReference type="HOGENOM" id="CLU_1464409_0_0_1"/>
<reference evidence="2" key="3">
    <citation type="submission" date="2025-08" db="UniProtKB">
        <authorList>
            <consortium name="Ensembl"/>
        </authorList>
    </citation>
    <scope>IDENTIFICATION</scope>
</reference>
<reference evidence="2" key="4">
    <citation type="submission" date="2025-09" db="UniProtKB">
        <authorList>
            <consortium name="Ensembl"/>
        </authorList>
    </citation>
    <scope>IDENTIFICATION</scope>
</reference>
<dbReference type="GO" id="GO:0032007">
    <property type="term" value="P:negative regulation of TOR signaling"/>
    <property type="evidence" value="ECO:0007669"/>
    <property type="project" value="InterPro"/>
</dbReference>
<feature type="region of interest" description="Disordered" evidence="1">
    <location>
        <begin position="53"/>
        <end position="77"/>
    </location>
</feature>
<sequence>MDDDLPWNPLGLMLSMFGSRINSKLLFKYPFDLESFSGMSRDNYEQLTSSTFHLNQPHTMGGQKSTADWMNEEDSDDEQHRDTMTQFLAFSDETLGQILSPGNTKICGQKFDVKNNGLRFVGFPVMLERSNIEGNMVRPMQHQLVRSGRSRCNSSAAFLRANETDTTLLSFNLVFVLKTSANYSV</sequence>
<dbReference type="InParanoid" id="F6SPE4"/>
<dbReference type="PANTHER" id="PTHR13153">
    <property type="entry name" value="CGTHBA PROTEIN -14 GENE PROTEIN"/>
    <property type="match status" value="1"/>
</dbReference>
<dbReference type="AlphaFoldDB" id="F6SPE4"/>
<dbReference type="Proteomes" id="UP000008144">
    <property type="component" value="Chromosome 4"/>
</dbReference>
<protein>
    <submittedName>
        <fullName evidence="2">Uncharacterized protein</fullName>
    </submittedName>
</protein>
<dbReference type="InterPro" id="IPR005365">
    <property type="entry name" value="Npr3"/>
</dbReference>
<dbReference type="EMBL" id="EAAA01001970">
    <property type="status" value="NOT_ANNOTATED_CDS"/>
    <property type="molecule type" value="Genomic_DNA"/>
</dbReference>
<dbReference type="Ensembl" id="ENSCINT00000006820.3">
    <property type="protein sequence ID" value="ENSCINP00000006820.3"/>
    <property type="gene ID" value="ENSCING00000003324.3"/>
</dbReference>
<organism evidence="2 3">
    <name type="scientific">Ciona intestinalis</name>
    <name type="common">Transparent sea squirt</name>
    <name type="synonym">Ascidia intestinalis</name>
    <dbReference type="NCBI Taxonomy" id="7719"/>
    <lineage>
        <taxon>Eukaryota</taxon>
        <taxon>Metazoa</taxon>
        <taxon>Chordata</taxon>
        <taxon>Tunicata</taxon>
        <taxon>Ascidiacea</taxon>
        <taxon>Phlebobranchia</taxon>
        <taxon>Cionidae</taxon>
        <taxon>Ciona</taxon>
    </lineage>
</organism>
<dbReference type="PANTHER" id="PTHR13153:SF5">
    <property type="entry name" value="GATOR COMPLEX PROTEIN NPRL3"/>
    <property type="match status" value="1"/>
</dbReference>
<dbReference type="STRING" id="7719.ENSCINP00000006820"/>
<reference evidence="2" key="2">
    <citation type="journal article" date="2008" name="Genome Biol.">
        <title>Improved genome assembly and evidence-based global gene model set for the chordate Ciona intestinalis: new insight into intron and operon populations.</title>
        <authorList>
            <person name="Satou Y."/>
            <person name="Mineta K."/>
            <person name="Ogasawara M."/>
            <person name="Sasakura Y."/>
            <person name="Shoguchi E."/>
            <person name="Ueno K."/>
            <person name="Yamada L."/>
            <person name="Matsumoto J."/>
            <person name="Wasserscheid J."/>
            <person name="Dewar K."/>
            <person name="Wiley G.B."/>
            <person name="Macmil S.L."/>
            <person name="Roe B.A."/>
            <person name="Zeller R.W."/>
            <person name="Hastings K.E."/>
            <person name="Lemaire P."/>
            <person name="Lindquist E."/>
            <person name="Endo T."/>
            <person name="Hotta K."/>
            <person name="Inaba K."/>
        </authorList>
    </citation>
    <scope>NUCLEOTIDE SEQUENCE [LARGE SCALE GENOMIC DNA]</scope>
    <source>
        <strain evidence="2">wild type</strain>
    </source>
</reference>
<dbReference type="GeneTree" id="ENSGT00390000015916"/>
<accession>F6SPE4</accession>
<evidence type="ECO:0000313" key="2">
    <source>
        <dbReference type="Ensembl" id="ENSCINP00000006820.3"/>
    </source>
</evidence>
<feature type="compositionally biased region" description="Polar residues" evidence="1">
    <location>
        <begin position="53"/>
        <end position="68"/>
    </location>
</feature>